<dbReference type="GO" id="GO:0055085">
    <property type="term" value="P:transmembrane transport"/>
    <property type="evidence" value="ECO:0007669"/>
    <property type="project" value="InterPro"/>
</dbReference>
<feature type="non-terminal residue" evidence="7">
    <location>
        <position position="1"/>
    </location>
</feature>
<feature type="domain" description="STAS" evidence="6">
    <location>
        <begin position="563"/>
        <end position="680"/>
    </location>
</feature>
<dbReference type="Proteomes" id="UP001140091">
    <property type="component" value="Unassembled WGS sequence"/>
</dbReference>
<feature type="transmembrane region" description="Helical" evidence="5">
    <location>
        <begin position="225"/>
        <end position="244"/>
    </location>
</feature>
<protein>
    <recommendedName>
        <fullName evidence="6">STAS domain-containing protein</fullName>
    </recommendedName>
</protein>
<feature type="transmembrane region" description="Helical" evidence="5">
    <location>
        <begin position="460"/>
        <end position="479"/>
    </location>
</feature>
<feature type="transmembrane region" description="Helical" evidence="5">
    <location>
        <begin position="400"/>
        <end position="417"/>
    </location>
</feature>
<dbReference type="OrthoDB" id="427213at2759"/>
<reference evidence="7" key="1">
    <citation type="submission" date="2022-06" db="EMBL/GenBank/DDBJ databases">
        <title>Genome Sequence of Candolleomyces eurysporus.</title>
        <authorList>
            <person name="Buettner E."/>
        </authorList>
    </citation>
    <scope>NUCLEOTIDE SEQUENCE</scope>
    <source>
        <strain evidence="7">VTCC 930004</strain>
    </source>
</reference>
<name>A0A9W8JIQ2_9AGAR</name>
<dbReference type="AlphaFoldDB" id="A0A9W8JIQ2"/>
<dbReference type="InterPro" id="IPR001902">
    <property type="entry name" value="SLC26A/SulP_fam"/>
</dbReference>
<feature type="transmembrane region" description="Helical" evidence="5">
    <location>
        <begin position="437"/>
        <end position="455"/>
    </location>
</feature>
<dbReference type="CDD" id="cd07042">
    <property type="entry name" value="STAS_SulP_like_sulfate_transporter"/>
    <property type="match status" value="1"/>
</dbReference>
<dbReference type="PANTHER" id="PTHR11814">
    <property type="entry name" value="SULFATE TRANSPORTER"/>
    <property type="match status" value="1"/>
</dbReference>
<evidence type="ECO:0000256" key="2">
    <source>
        <dbReference type="ARBA" id="ARBA00022692"/>
    </source>
</evidence>
<accession>A0A9W8JIQ2</accession>
<keyword evidence="3 5" id="KW-1133">Transmembrane helix</keyword>
<feature type="transmembrane region" description="Helical" evidence="5">
    <location>
        <begin position="132"/>
        <end position="151"/>
    </location>
</feature>
<dbReference type="InterPro" id="IPR011547">
    <property type="entry name" value="SLC26A/SulP_dom"/>
</dbReference>
<keyword evidence="4 5" id="KW-0472">Membrane</keyword>
<gene>
    <name evidence="7" type="ORF">H1R20_g5583</name>
</gene>
<feature type="transmembrane region" description="Helical" evidence="5">
    <location>
        <begin position="99"/>
        <end position="120"/>
    </location>
</feature>
<dbReference type="EMBL" id="JANBPK010000807">
    <property type="protein sequence ID" value="KAJ2931518.1"/>
    <property type="molecule type" value="Genomic_DNA"/>
</dbReference>
<dbReference type="Pfam" id="PF01740">
    <property type="entry name" value="STAS"/>
    <property type="match status" value="1"/>
</dbReference>
<comment type="caution">
    <text evidence="7">The sequence shown here is derived from an EMBL/GenBank/DDBJ whole genome shotgun (WGS) entry which is preliminary data.</text>
</comment>
<feature type="transmembrane region" description="Helical" evidence="5">
    <location>
        <begin position="306"/>
        <end position="325"/>
    </location>
</feature>
<evidence type="ECO:0000259" key="6">
    <source>
        <dbReference type="PROSITE" id="PS50801"/>
    </source>
</evidence>
<feature type="transmembrane region" description="Helical" evidence="5">
    <location>
        <begin position="190"/>
        <end position="213"/>
    </location>
</feature>
<evidence type="ECO:0000313" key="8">
    <source>
        <dbReference type="Proteomes" id="UP001140091"/>
    </source>
</evidence>
<comment type="subcellular location">
    <subcellularLocation>
        <location evidence="1">Membrane</location>
        <topology evidence="1">Multi-pass membrane protein</topology>
    </subcellularLocation>
</comment>
<dbReference type="Gene3D" id="3.30.750.24">
    <property type="entry name" value="STAS domain"/>
    <property type="match status" value="1"/>
</dbReference>
<evidence type="ECO:0000256" key="1">
    <source>
        <dbReference type="ARBA" id="ARBA00004141"/>
    </source>
</evidence>
<dbReference type="GO" id="GO:0016020">
    <property type="term" value="C:membrane"/>
    <property type="evidence" value="ECO:0007669"/>
    <property type="project" value="UniProtKB-SubCell"/>
</dbReference>
<feature type="transmembrane region" description="Helical" evidence="5">
    <location>
        <begin position="275"/>
        <end position="294"/>
    </location>
</feature>
<dbReference type="NCBIfam" id="TIGR00815">
    <property type="entry name" value="sulP"/>
    <property type="match status" value="1"/>
</dbReference>
<feature type="transmembrane region" description="Helical" evidence="5">
    <location>
        <begin position="499"/>
        <end position="528"/>
    </location>
</feature>
<sequence length="688" mass="75393">MSSSRPALLHADIDRLLASSVPASSAASATESIMAIDAVSPLKTIEDEEAEQQTGLLDQESGVVDYRSIASSRDPRRKRNVLATRAKYYIPSLAWIPQYSWSLLGGDILAGLTVACILIPQSISYASSLAKLSPVTGLISAAIPGIVYAFLGTSRQLNVAPEAALSLLLGQAVQQIRHDVGQEIPEGFDALGLAVSSVITLQAGLFSFMLGFFRLGFIDVVLSRALLRGFITAVAVVILIEQLAPVFGLTKLMRAADPEGTLQKLHFIVTHAWEHANTLTTTISLVSLSTLVCLRWFKGQFQKTWWIYRLPEVLIVVGLSTFLSGEFRWDKGGVDILGAVSVTTGERFIENPLGNNRWKFLHPTTSTAILIAVAGFLDSIVAAKQNGARYGHPISPNRELVALGAANLVGSFFPGTLPAYGSITRSRINGDVGARTQMASIICSVVVLIATFFLLPWLYFLPRCVLATVILLVVYSLIAETPHDVLYYWRMSAWVDLGVMTLTFVLSIVWNLEAGIVISMVLSLLLVVHRSSKTRMTILGRIPGTDRWKPLKENPEAEEAVSGVLIVRIRENLDFANTAQLKERLRRIELYGIHKLHPSEEPTRQQASVLVFHLADVDSVDASAAQIFHELLEEYRNRGVDLYLTHVHHRAYKTFAKAGIVELIGADAFRETVADAIAIIESNPRHVD</sequence>
<evidence type="ECO:0000256" key="5">
    <source>
        <dbReference type="SAM" id="Phobius"/>
    </source>
</evidence>
<dbReference type="SUPFAM" id="SSF52091">
    <property type="entry name" value="SpoIIaa-like"/>
    <property type="match status" value="1"/>
</dbReference>
<dbReference type="Pfam" id="PF00916">
    <property type="entry name" value="Sulfate_transp"/>
    <property type="match status" value="1"/>
</dbReference>
<keyword evidence="8" id="KW-1185">Reference proteome</keyword>
<evidence type="ECO:0000256" key="3">
    <source>
        <dbReference type="ARBA" id="ARBA00022989"/>
    </source>
</evidence>
<keyword evidence="2 5" id="KW-0812">Transmembrane</keyword>
<evidence type="ECO:0000256" key="4">
    <source>
        <dbReference type="ARBA" id="ARBA00023136"/>
    </source>
</evidence>
<proteinExistence type="predicted"/>
<evidence type="ECO:0000313" key="7">
    <source>
        <dbReference type="EMBL" id="KAJ2931518.1"/>
    </source>
</evidence>
<organism evidence="7 8">
    <name type="scientific">Candolleomyces eurysporus</name>
    <dbReference type="NCBI Taxonomy" id="2828524"/>
    <lineage>
        <taxon>Eukaryota</taxon>
        <taxon>Fungi</taxon>
        <taxon>Dikarya</taxon>
        <taxon>Basidiomycota</taxon>
        <taxon>Agaricomycotina</taxon>
        <taxon>Agaricomycetes</taxon>
        <taxon>Agaricomycetidae</taxon>
        <taxon>Agaricales</taxon>
        <taxon>Agaricineae</taxon>
        <taxon>Psathyrellaceae</taxon>
        <taxon>Candolleomyces</taxon>
    </lineage>
</organism>
<dbReference type="InterPro" id="IPR002645">
    <property type="entry name" value="STAS_dom"/>
</dbReference>
<feature type="transmembrane region" description="Helical" evidence="5">
    <location>
        <begin position="360"/>
        <end position="380"/>
    </location>
</feature>
<dbReference type="PROSITE" id="PS50801">
    <property type="entry name" value="STAS"/>
    <property type="match status" value="1"/>
</dbReference>
<dbReference type="InterPro" id="IPR036513">
    <property type="entry name" value="STAS_dom_sf"/>
</dbReference>